<feature type="domain" description="STAS" evidence="3">
    <location>
        <begin position="9"/>
        <end position="120"/>
    </location>
</feature>
<proteinExistence type="inferred from homology"/>
<gene>
    <name evidence="4" type="ORF">SAMN04488564_102689</name>
</gene>
<dbReference type="InterPro" id="IPR002645">
    <property type="entry name" value="STAS_dom"/>
</dbReference>
<protein>
    <recommendedName>
        <fullName evidence="2">Anti-sigma factor antagonist</fullName>
    </recommendedName>
</protein>
<dbReference type="SUPFAM" id="SSF52091">
    <property type="entry name" value="SpoIIaa-like"/>
    <property type="match status" value="1"/>
</dbReference>
<reference evidence="5" key="1">
    <citation type="submission" date="2016-10" db="EMBL/GenBank/DDBJ databases">
        <authorList>
            <person name="Varghese N."/>
            <person name="Submissions S."/>
        </authorList>
    </citation>
    <scope>NUCLEOTIDE SEQUENCE [LARGE SCALE GENOMIC DNA]</scope>
    <source>
        <strain evidence="5">DSM 44232</strain>
    </source>
</reference>
<dbReference type="STRING" id="84724.SAMN04488564_102689"/>
<dbReference type="EMBL" id="FOYL01000002">
    <property type="protein sequence ID" value="SFR05091.1"/>
    <property type="molecule type" value="Genomic_DNA"/>
</dbReference>
<dbReference type="CDD" id="cd07043">
    <property type="entry name" value="STAS_anti-anti-sigma_factors"/>
    <property type="match status" value="1"/>
</dbReference>
<name>A0A1I6DI84_9PSEU</name>
<dbReference type="InterPro" id="IPR003658">
    <property type="entry name" value="Anti-sigma_ant"/>
</dbReference>
<comment type="similarity">
    <text evidence="1 2">Belongs to the anti-sigma-factor antagonist family.</text>
</comment>
<accession>A0A1I6DI84</accession>
<dbReference type="Gene3D" id="3.30.750.24">
    <property type="entry name" value="STAS domain"/>
    <property type="match status" value="1"/>
</dbReference>
<sequence>MLPNGQVPFRSTRERLGDTVLVRVAGEIDVSTAQNLSDCLGEAVREVAPPASVVLDLSGVRFLGAQGIGLLLDHQDLCLRRGSALVIVANTAAVLRPLQALELMSVLGVRSSVLEAMAPA</sequence>
<dbReference type="RefSeq" id="WP_177320335.1">
    <property type="nucleotide sequence ID" value="NZ_FOYL01000002.1"/>
</dbReference>
<evidence type="ECO:0000256" key="2">
    <source>
        <dbReference type="RuleBase" id="RU003749"/>
    </source>
</evidence>
<dbReference type="PANTHER" id="PTHR33495:SF2">
    <property type="entry name" value="ANTI-SIGMA FACTOR ANTAGONIST TM_1081-RELATED"/>
    <property type="match status" value="1"/>
</dbReference>
<evidence type="ECO:0000256" key="1">
    <source>
        <dbReference type="ARBA" id="ARBA00009013"/>
    </source>
</evidence>
<dbReference type="NCBIfam" id="TIGR00377">
    <property type="entry name" value="ant_ant_sig"/>
    <property type="match status" value="1"/>
</dbReference>
<dbReference type="AlphaFoldDB" id="A0A1I6DI84"/>
<keyword evidence="5" id="KW-1185">Reference proteome</keyword>
<dbReference type="PROSITE" id="PS50801">
    <property type="entry name" value="STAS"/>
    <property type="match status" value="1"/>
</dbReference>
<evidence type="ECO:0000313" key="5">
    <source>
        <dbReference type="Proteomes" id="UP000198583"/>
    </source>
</evidence>
<organism evidence="4 5">
    <name type="scientific">Lentzea waywayandensis</name>
    <dbReference type="NCBI Taxonomy" id="84724"/>
    <lineage>
        <taxon>Bacteria</taxon>
        <taxon>Bacillati</taxon>
        <taxon>Actinomycetota</taxon>
        <taxon>Actinomycetes</taxon>
        <taxon>Pseudonocardiales</taxon>
        <taxon>Pseudonocardiaceae</taxon>
        <taxon>Lentzea</taxon>
    </lineage>
</organism>
<dbReference type="InterPro" id="IPR036513">
    <property type="entry name" value="STAS_dom_sf"/>
</dbReference>
<dbReference type="PANTHER" id="PTHR33495">
    <property type="entry name" value="ANTI-SIGMA FACTOR ANTAGONIST TM_1081-RELATED-RELATED"/>
    <property type="match status" value="1"/>
</dbReference>
<dbReference type="GO" id="GO:0043856">
    <property type="term" value="F:anti-sigma factor antagonist activity"/>
    <property type="evidence" value="ECO:0007669"/>
    <property type="project" value="InterPro"/>
</dbReference>
<dbReference type="Proteomes" id="UP000198583">
    <property type="component" value="Unassembled WGS sequence"/>
</dbReference>
<dbReference type="Pfam" id="PF01740">
    <property type="entry name" value="STAS"/>
    <property type="match status" value="1"/>
</dbReference>
<evidence type="ECO:0000259" key="3">
    <source>
        <dbReference type="PROSITE" id="PS50801"/>
    </source>
</evidence>
<evidence type="ECO:0000313" key="4">
    <source>
        <dbReference type="EMBL" id="SFR05091.1"/>
    </source>
</evidence>